<proteinExistence type="predicted"/>
<sequence>MTPLLRGPITGPKAFAIFAGFFVVIIAANLVLAVQAVRTFSGLVVPSAYIASRAFEAERRAQEALGWTVRAAIARGTDGGKDEVVLVLTGPDGRPVADAVLGGMLRRPAVRSADQTLAFTFDGALWRAPVTAGPGRWVLVLTATAADGTPFRQHLALTAE</sequence>
<dbReference type="Proteomes" id="UP000015346">
    <property type="component" value="Unassembled WGS sequence"/>
</dbReference>
<organism evidence="1 2">
    <name type="scientific">Rubellimicrobium thermophilum DSM 16684</name>
    <dbReference type="NCBI Taxonomy" id="1123069"/>
    <lineage>
        <taxon>Bacteria</taxon>
        <taxon>Pseudomonadati</taxon>
        <taxon>Pseudomonadota</taxon>
        <taxon>Alphaproteobacteria</taxon>
        <taxon>Rhodobacterales</taxon>
        <taxon>Roseobacteraceae</taxon>
        <taxon>Rubellimicrobium</taxon>
    </lineage>
</organism>
<dbReference type="HOGENOM" id="CLU_111458_2_0_5"/>
<protein>
    <submittedName>
        <fullName evidence="1">Putative integral membrane protein linked to a cation pump</fullName>
    </submittedName>
</protein>
<evidence type="ECO:0000313" key="2">
    <source>
        <dbReference type="Proteomes" id="UP000015346"/>
    </source>
</evidence>
<comment type="caution">
    <text evidence="1">The sequence shown here is derived from an EMBL/GenBank/DDBJ whole genome shotgun (WGS) entry which is preliminary data.</text>
</comment>
<dbReference type="EMBL" id="AOLV01000013">
    <property type="protein sequence ID" value="EPX85767.1"/>
    <property type="molecule type" value="Genomic_DNA"/>
</dbReference>
<dbReference type="RefSeq" id="WP_021097784.1">
    <property type="nucleotide sequence ID" value="NZ_KE557320.1"/>
</dbReference>
<reference evidence="1 2" key="1">
    <citation type="journal article" date="2013" name="Stand. Genomic Sci.">
        <title>Genome sequence of the reddish-pigmented Rubellimicrobium thermophilum type strain (DSM 16684(T)), a member of the Roseobacter clade.</title>
        <authorList>
            <person name="Fiebig A."/>
            <person name="Riedel T."/>
            <person name="Gronow S."/>
            <person name="Petersen J."/>
            <person name="Klenk H.P."/>
            <person name="Goker M."/>
        </authorList>
    </citation>
    <scope>NUCLEOTIDE SEQUENCE [LARGE SCALE GENOMIC DNA]</scope>
    <source>
        <strain evidence="1 2">DSM 16684</strain>
    </source>
</reference>
<gene>
    <name evidence="1" type="ORF">ruthe_01696</name>
</gene>
<dbReference type="OrthoDB" id="1495896at2"/>
<dbReference type="STRING" id="1123069.ruthe_01696"/>
<keyword evidence="2" id="KW-1185">Reference proteome</keyword>
<dbReference type="AlphaFoldDB" id="S9R1K0"/>
<accession>S9R1K0</accession>
<dbReference type="Pfam" id="PF05751">
    <property type="entry name" value="FixH"/>
    <property type="match status" value="1"/>
</dbReference>
<evidence type="ECO:0000313" key="1">
    <source>
        <dbReference type="EMBL" id="EPX85767.1"/>
    </source>
</evidence>
<dbReference type="InterPro" id="IPR008620">
    <property type="entry name" value="FixH"/>
</dbReference>
<name>S9R1K0_9RHOB</name>